<keyword evidence="5" id="KW-0804">Transcription</keyword>
<organism evidence="12 13">
    <name type="scientific">Galendromus occidentalis</name>
    <name type="common">western predatory mite</name>
    <dbReference type="NCBI Taxonomy" id="34638"/>
    <lineage>
        <taxon>Eukaryota</taxon>
        <taxon>Metazoa</taxon>
        <taxon>Ecdysozoa</taxon>
        <taxon>Arthropoda</taxon>
        <taxon>Chelicerata</taxon>
        <taxon>Arachnida</taxon>
        <taxon>Acari</taxon>
        <taxon>Parasitiformes</taxon>
        <taxon>Mesostigmata</taxon>
        <taxon>Gamasina</taxon>
        <taxon>Phytoseioidea</taxon>
        <taxon>Phytoseiidae</taxon>
        <taxon>Typhlodrominae</taxon>
        <taxon>Galendromus</taxon>
    </lineage>
</organism>
<dbReference type="GeneID" id="100906890"/>
<comment type="subcellular location">
    <subcellularLocation>
        <location evidence="1">Nucleus</location>
    </subcellularLocation>
</comment>
<sequence length="137" mass="15439">MSVINAMSHLLSNFEVMSILKKSQAEVRACKSLATLSYETLKHLVNSPASKQSEEVVLNFLQEMKNFPKPLTKAEKLQLLNLRPTNFAEIQVIIENMEERLSEAELEDLLQLVARTIPSLEEEESPPEATDLATVEN</sequence>
<feature type="region of interest" description="Disordered" evidence="10">
    <location>
        <begin position="118"/>
        <end position="137"/>
    </location>
</feature>
<evidence type="ECO:0000256" key="8">
    <source>
        <dbReference type="ARBA" id="ARBA00044007"/>
    </source>
</evidence>
<dbReference type="KEGG" id="goe:100906890"/>
<name>A0AAJ6VYT5_9ACAR</name>
<evidence type="ECO:0000256" key="1">
    <source>
        <dbReference type="ARBA" id="ARBA00004123"/>
    </source>
</evidence>
<evidence type="ECO:0000313" key="13">
    <source>
        <dbReference type="RefSeq" id="XP_003745914.2"/>
    </source>
</evidence>
<evidence type="ECO:0000256" key="2">
    <source>
        <dbReference type="ARBA" id="ARBA00006898"/>
    </source>
</evidence>
<comment type="function">
    <text evidence="9">DNA-dependent RNA polymerase catalyzes the transcription of DNA into RNA using the four ribonucleoside triphosphates as substrates. Specific peripheric component of RNA polymerase III (Pol III) which synthesizes small non-coding RNAs including 5S rRNA, snRNAs, tRNAs and miRNAs from at least 500 distinct genomic loci. With POLR3H/RPC8 forms a mobile stalk that protrudes from Pol III core and functions primarily in transcription initiation. Pol III plays a key role in sensing and limiting infection by intracellular bacteria and DNA viruses. Acts as nuclear and cytosolic DNA sensor involved in innate immune response. Can sense non-self dsDNA that serves as template for transcription into dsRNA. The non-self RNA polymerase III transcripts, such as Epstein-Barr virus-encoded RNAs (EBERs) induce type I interferon and NF-kappa-B through the RIG-I pathway.</text>
</comment>
<comment type="function">
    <text evidence="7">Accessory protein for the calcitonin gene-related peptide (CGRP) receptor. It modulates CGRP responsiveness in a variety of tissues.</text>
</comment>
<proteinExistence type="inferred from homology"/>
<dbReference type="SUPFAM" id="SSF47819">
    <property type="entry name" value="HRDC-like"/>
    <property type="match status" value="1"/>
</dbReference>
<evidence type="ECO:0000256" key="6">
    <source>
        <dbReference type="ARBA" id="ARBA00023242"/>
    </source>
</evidence>
<dbReference type="InterPro" id="IPR038324">
    <property type="entry name" value="Rpb4/RPC9_sf"/>
</dbReference>
<dbReference type="RefSeq" id="XP_003745914.2">
    <property type="nucleotide sequence ID" value="XM_003745866.2"/>
</dbReference>
<dbReference type="Gene3D" id="1.20.1250.40">
    <property type="match status" value="1"/>
</dbReference>
<evidence type="ECO:0000256" key="4">
    <source>
        <dbReference type="ARBA" id="ARBA00022478"/>
    </source>
</evidence>
<dbReference type="InterPro" id="IPR005574">
    <property type="entry name" value="Rpb4/RPC9"/>
</dbReference>
<evidence type="ECO:0000256" key="10">
    <source>
        <dbReference type="SAM" id="MobiDB-lite"/>
    </source>
</evidence>
<comment type="subunit">
    <text evidence="8">Component of the RNA polymerase III complex consisting of 17 subunits: a ten-subunit horseshoe-shaped catalytic core composed of POLR3A/RPC1, POLR3B/RPC2, POLR1C/RPAC1, POLR1D/RPAC2, POLR3K/RPC10, POLR2E/RPABC1, POLR2F/RPABC2, POLR2H/RPABC3, POLR2K/RPABC4 and POLR2L/RPABC5; a mobile stalk composed of two subunits POLR3H/RPC8 and CRCP/RPC9, protruding from the core and functioning primarily in transcription initiation; and additional subunits homologous to general transcription factors of the RNA polymerase II machinery, POLR3C/RPC3-POLR3F/RPC6-POLR3G/RPC7 heterotrimer required for transcription initiation and POLR3D/RPC4-POLR3E/RPC5 heterodimer involved in both transcription initiation and termination.</text>
</comment>
<dbReference type="GO" id="GO:0005666">
    <property type="term" value="C:RNA polymerase III complex"/>
    <property type="evidence" value="ECO:0007669"/>
    <property type="project" value="InterPro"/>
</dbReference>
<dbReference type="InterPro" id="IPR038846">
    <property type="entry name" value="RPC9"/>
</dbReference>
<evidence type="ECO:0000313" key="12">
    <source>
        <dbReference type="Proteomes" id="UP000694867"/>
    </source>
</evidence>
<dbReference type="PANTHER" id="PTHR15561:SF0">
    <property type="entry name" value="DNA-DIRECTED RNA POLYMERASE III SUBUNIT RPC9"/>
    <property type="match status" value="1"/>
</dbReference>
<evidence type="ECO:0000256" key="3">
    <source>
        <dbReference type="ARBA" id="ARBA00016672"/>
    </source>
</evidence>
<dbReference type="GO" id="GO:0006384">
    <property type="term" value="P:transcription initiation at RNA polymerase III promoter"/>
    <property type="evidence" value="ECO:0007669"/>
    <property type="project" value="InterPro"/>
</dbReference>
<dbReference type="Proteomes" id="UP000694867">
    <property type="component" value="Unplaced"/>
</dbReference>
<keyword evidence="12" id="KW-1185">Reference proteome</keyword>
<reference evidence="13" key="1">
    <citation type="submission" date="2025-08" db="UniProtKB">
        <authorList>
            <consortium name="RefSeq"/>
        </authorList>
    </citation>
    <scope>IDENTIFICATION</scope>
</reference>
<dbReference type="Pfam" id="PF03874">
    <property type="entry name" value="RNA_pol_Rpb4"/>
    <property type="match status" value="1"/>
</dbReference>
<dbReference type="InterPro" id="IPR006590">
    <property type="entry name" value="RNA_pol_Rpb4/RPC9_core"/>
</dbReference>
<dbReference type="PANTHER" id="PTHR15561">
    <property type="entry name" value="CALCITONIN GENE-RELATED PEPTIDE-RECEPTOR COMPONENT PROTEIN"/>
    <property type="match status" value="1"/>
</dbReference>
<evidence type="ECO:0000259" key="11">
    <source>
        <dbReference type="SMART" id="SM00657"/>
    </source>
</evidence>
<evidence type="ECO:0000256" key="9">
    <source>
        <dbReference type="ARBA" id="ARBA00045808"/>
    </source>
</evidence>
<accession>A0AAJ6VYT5</accession>
<dbReference type="SMART" id="SM00657">
    <property type="entry name" value="RPOL4c"/>
    <property type="match status" value="1"/>
</dbReference>
<comment type="similarity">
    <text evidence="2">Belongs to the eukaryotic RPC9 RNA polymerase subunit family.</text>
</comment>
<dbReference type="InterPro" id="IPR010997">
    <property type="entry name" value="HRDC-like_sf"/>
</dbReference>
<protein>
    <recommendedName>
        <fullName evidence="3">DNA-directed RNA polymerase III subunit RPC9</fullName>
    </recommendedName>
</protein>
<dbReference type="GO" id="GO:0000166">
    <property type="term" value="F:nucleotide binding"/>
    <property type="evidence" value="ECO:0007669"/>
    <property type="project" value="InterPro"/>
</dbReference>
<keyword evidence="4" id="KW-0240">DNA-directed RNA polymerase</keyword>
<feature type="domain" description="RNA polymerase Rpb4/RPC9 core" evidence="11">
    <location>
        <begin position="1"/>
        <end position="124"/>
    </location>
</feature>
<evidence type="ECO:0000256" key="5">
    <source>
        <dbReference type="ARBA" id="ARBA00023163"/>
    </source>
</evidence>
<keyword evidence="6" id="KW-0539">Nucleus</keyword>
<evidence type="ECO:0000256" key="7">
    <source>
        <dbReference type="ARBA" id="ARBA00043924"/>
    </source>
</evidence>
<dbReference type="AlphaFoldDB" id="A0AAJ6VYT5"/>
<gene>
    <name evidence="13" type="primary">LOC100906890</name>
</gene>